<feature type="region of interest" description="Disordered" evidence="1">
    <location>
        <begin position="48"/>
        <end position="75"/>
    </location>
</feature>
<gene>
    <name evidence="2" type="ORF">SPIL2461_LOCUS6108</name>
</gene>
<accession>A0A812MVI2</accession>
<proteinExistence type="predicted"/>
<evidence type="ECO:0000256" key="1">
    <source>
        <dbReference type="SAM" id="MobiDB-lite"/>
    </source>
</evidence>
<sequence>MLLLTVNAHDKSLKFPEKVLAKWHDHSEFSGAFREKYRDCKANYPLDLPNARQSSGEAPKKRPRTGADESAAATEVKVEESALKDVADLKPLHHKAHIVSSPKLNIEVCVGQAVYIANHTNEVHVVKEGAMIGGYWKGKFWSTQPAKGKDGAEASVAAPTVADIPFELSGSTSRVQMNSKVVPLGSLIKTKREISPADALVAYHVMRDQPTADDASAFVLSPKAFTVYWKMEDLKPKTTKTEGGGDDLIIPAAHIAGTIPHTKWSSSKYCEVLWAVKWPSVAAKGLQPVRPLVAMKCTVTLPPGKALEIVPEDV</sequence>
<reference evidence="2" key="1">
    <citation type="submission" date="2021-02" db="EMBL/GenBank/DDBJ databases">
        <authorList>
            <person name="Dougan E. K."/>
            <person name="Rhodes N."/>
            <person name="Thang M."/>
            <person name="Chan C."/>
        </authorList>
    </citation>
    <scope>NUCLEOTIDE SEQUENCE</scope>
</reference>
<organism evidence="2 3">
    <name type="scientific">Symbiodinium pilosum</name>
    <name type="common">Dinoflagellate</name>
    <dbReference type="NCBI Taxonomy" id="2952"/>
    <lineage>
        <taxon>Eukaryota</taxon>
        <taxon>Sar</taxon>
        <taxon>Alveolata</taxon>
        <taxon>Dinophyceae</taxon>
        <taxon>Suessiales</taxon>
        <taxon>Symbiodiniaceae</taxon>
        <taxon>Symbiodinium</taxon>
    </lineage>
</organism>
<dbReference type="OrthoDB" id="411999at2759"/>
<dbReference type="AlphaFoldDB" id="A0A812MVI2"/>
<comment type="caution">
    <text evidence="2">The sequence shown here is derived from an EMBL/GenBank/DDBJ whole genome shotgun (WGS) entry which is preliminary data.</text>
</comment>
<evidence type="ECO:0000313" key="3">
    <source>
        <dbReference type="Proteomes" id="UP000649617"/>
    </source>
</evidence>
<protein>
    <submittedName>
        <fullName evidence="2">Uncharacterized protein</fullName>
    </submittedName>
</protein>
<keyword evidence="3" id="KW-1185">Reference proteome</keyword>
<evidence type="ECO:0000313" key="2">
    <source>
        <dbReference type="EMBL" id="CAE7274889.1"/>
    </source>
</evidence>
<dbReference type="Proteomes" id="UP000649617">
    <property type="component" value="Unassembled WGS sequence"/>
</dbReference>
<dbReference type="EMBL" id="CAJNIZ010009008">
    <property type="protein sequence ID" value="CAE7274889.1"/>
    <property type="molecule type" value="Genomic_DNA"/>
</dbReference>
<name>A0A812MVI2_SYMPI</name>